<feature type="binding site" evidence="13">
    <location>
        <begin position="42"/>
        <end position="48"/>
    </location>
    <ligand>
        <name>substrate</name>
    </ligand>
</feature>
<comment type="cofactor">
    <cofactor evidence="1 14 15">
        <name>Zn(2+)</name>
        <dbReference type="ChEBI" id="CHEBI:29105"/>
    </cofactor>
</comment>
<name>A0A6N2SDN7_9FIRM</name>
<feature type="binding site" evidence="14">
    <location>
        <position position="86"/>
    </location>
    <ligand>
        <name>Zn(2+)</name>
        <dbReference type="ChEBI" id="CHEBI:29105"/>
        <note>catalytic</note>
    </ligand>
</feature>
<dbReference type="EMBL" id="CACRSQ010000003">
    <property type="protein sequence ID" value="VYS91432.1"/>
    <property type="molecule type" value="Genomic_DNA"/>
</dbReference>
<dbReference type="InterPro" id="IPR002125">
    <property type="entry name" value="CMP_dCMP_dom"/>
</dbReference>
<dbReference type="RefSeq" id="WP_129700777.1">
    <property type="nucleotide sequence ID" value="NZ_CACRSQ010000003.1"/>
</dbReference>
<dbReference type="SUPFAM" id="SSF53927">
    <property type="entry name" value="Cytidine deaminase-like"/>
    <property type="match status" value="1"/>
</dbReference>
<dbReference type="CDD" id="cd01283">
    <property type="entry name" value="cytidine_deaminase"/>
    <property type="match status" value="1"/>
</dbReference>
<dbReference type="NCBIfam" id="NF004064">
    <property type="entry name" value="PRK05578.1"/>
    <property type="match status" value="1"/>
</dbReference>
<evidence type="ECO:0000256" key="13">
    <source>
        <dbReference type="PIRSR" id="PIRSR606262-2"/>
    </source>
</evidence>
<dbReference type="GO" id="GO:0005829">
    <property type="term" value="C:cytosol"/>
    <property type="evidence" value="ECO:0007669"/>
    <property type="project" value="TreeGrafter"/>
</dbReference>
<comment type="catalytic activity">
    <reaction evidence="10 15">
        <text>2'-deoxycytidine + H2O + H(+) = 2'-deoxyuridine + NH4(+)</text>
        <dbReference type="Rhea" id="RHEA:13433"/>
        <dbReference type="ChEBI" id="CHEBI:15377"/>
        <dbReference type="ChEBI" id="CHEBI:15378"/>
        <dbReference type="ChEBI" id="CHEBI:15698"/>
        <dbReference type="ChEBI" id="CHEBI:16450"/>
        <dbReference type="ChEBI" id="CHEBI:28938"/>
        <dbReference type="EC" id="3.5.4.5"/>
    </reaction>
</comment>
<evidence type="ECO:0000313" key="16">
    <source>
        <dbReference type="EMBL" id="VYS91432.1"/>
    </source>
</evidence>
<evidence type="ECO:0000256" key="11">
    <source>
        <dbReference type="ARBA" id="ARBA00049558"/>
    </source>
</evidence>
<dbReference type="Gene3D" id="3.40.140.10">
    <property type="entry name" value="Cytidine Deaminase, domain 2"/>
    <property type="match status" value="1"/>
</dbReference>
<dbReference type="GO" id="GO:0042802">
    <property type="term" value="F:identical protein binding"/>
    <property type="evidence" value="ECO:0007669"/>
    <property type="project" value="UniProtKB-ARBA"/>
</dbReference>
<keyword evidence="7 15" id="KW-0378">Hydrolase</keyword>
<dbReference type="InterPro" id="IPR016193">
    <property type="entry name" value="Cytidine_deaminase-like"/>
</dbReference>
<feature type="active site" description="Proton donor" evidence="12">
    <location>
        <position position="55"/>
    </location>
</feature>
<dbReference type="PANTHER" id="PTHR11644:SF2">
    <property type="entry name" value="CYTIDINE DEAMINASE"/>
    <property type="match status" value="1"/>
</dbReference>
<proteinExistence type="inferred from homology"/>
<dbReference type="PANTHER" id="PTHR11644">
    <property type="entry name" value="CYTIDINE DEAMINASE"/>
    <property type="match status" value="1"/>
</dbReference>
<evidence type="ECO:0000256" key="2">
    <source>
        <dbReference type="ARBA" id="ARBA00003949"/>
    </source>
</evidence>
<evidence type="ECO:0000256" key="1">
    <source>
        <dbReference type="ARBA" id="ARBA00001947"/>
    </source>
</evidence>
<evidence type="ECO:0000256" key="8">
    <source>
        <dbReference type="ARBA" id="ARBA00022833"/>
    </source>
</evidence>
<dbReference type="InterPro" id="IPR006262">
    <property type="entry name" value="Cyt_deam_tetra"/>
</dbReference>
<accession>A0A6N2SDN7</accession>
<evidence type="ECO:0000256" key="3">
    <source>
        <dbReference type="ARBA" id="ARBA00006576"/>
    </source>
</evidence>
<dbReference type="Pfam" id="PF00383">
    <property type="entry name" value="dCMP_cyt_deam_1"/>
    <property type="match status" value="1"/>
</dbReference>
<dbReference type="FunFam" id="3.40.140.10:FF:000008">
    <property type="entry name" value="Cytidine deaminase"/>
    <property type="match status" value="1"/>
</dbReference>
<gene>
    <name evidence="16" type="primary">cdd</name>
    <name evidence="16" type="ORF">ACLFYP115_00911</name>
</gene>
<evidence type="ECO:0000256" key="4">
    <source>
        <dbReference type="ARBA" id="ARBA00012783"/>
    </source>
</evidence>
<dbReference type="AlphaFoldDB" id="A0A6N2SDN7"/>
<keyword evidence="8 14" id="KW-0862">Zinc</keyword>
<dbReference type="GO" id="GO:0004126">
    <property type="term" value="F:cytidine deaminase activity"/>
    <property type="evidence" value="ECO:0007669"/>
    <property type="project" value="UniProtKB-UniRule"/>
</dbReference>
<keyword evidence="6 14" id="KW-0479">Metal-binding</keyword>
<dbReference type="GO" id="GO:0072527">
    <property type="term" value="P:pyrimidine-containing compound metabolic process"/>
    <property type="evidence" value="ECO:0007669"/>
    <property type="project" value="UniProtKB-ARBA"/>
</dbReference>
<comment type="catalytic activity">
    <reaction evidence="11 15">
        <text>cytidine + H2O + H(+) = uridine + NH4(+)</text>
        <dbReference type="Rhea" id="RHEA:16069"/>
        <dbReference type="ChEBI" id="CHEBI:15377"/>
        <dbReference type="ChEBI" id="CHEBI:15378"/>
        <dbReference type="ChEBI" id="CHEBI:16704"/>
        <dbReference type="ChEBI" id="CHEBI:17562"/>
        <dbReference type="ChEBI" id="CHEBI:28938"/>
        <dbReference type="EC" id="3.5.4.5"/>
    </reaction>
</comment>
<evidence type="ECO:0000256" key="9">
    <source>
        <dbReference type="ARBA" id="ARBA00032005"/>
    </source>
</evidence>
<dbReference type="PROSITE" id="PS51747">
    <property type="entry name" value="CYT_DCMP_DEAMINASES_2"/>
    <property type="match status" value="1"/>
</dbReference>
<evidence type="ECO:0000256" key="10">
    <source>
        <dbReference type="ARBA" id="ARBA00049252"/>
    </source>
</evidence>
<dbReference type="EC" id="3.5.4.5" evidence="4 15"/>
<feature type="binding site" evidence="14">
    <location>
        <position position="53"/>
    </location>
    <ligand>
        <name>Zn(2+)</name>
        <dbReference type="ChEBI" id="CHEBI:29105"/>
        <note>catalytic</note>
    </ligand>
</feature>
<evidence type="ECO:0000256" key="6">
    <source>
        <dbReference type="ARBA" id="ARBA00022723"/>
    </source>
</evidence>
<evidence type="ECO:0000256" key="7">
    <source>
        <dbReference type="ARBA" id="ARBA00022801"/>
    </source>
</evidence>
<dbReference type="InterPro" id="IPR016192">
    <property type="entry name" value="APOBEC/CMP_deaminase_Zn-bd"/>
</dbReference>
<organism evidence="16">
    <name type="scientific">Anaerostipes caccae</name>
    <dbReference type="NCBI Taxonomy" id="105841"/>
    <lineage>
        <taxon>Bacteria</taxon>
        <taxon>Bacillati</taxon>
        <taxon>Bacillota</taxon>
        <taxon>Clostridia</taxon>
        <taxon>Lachnospirales</taxon>
        <taxon>Lachnospiraceae</taxon>
        <taxon>Anaerostipes</taxon>
    </lineage>
</organism>
<evidence type="ECO:0000256" key="15">
    <source>
        <dbReference type="RuleBase" id="RU364006"/>
    </source>
</evidence>
<feature type="binding site" evidence="14">
    <location>
        <position position="89"/>
    </location>
    <ligand>
        <name>Zn(2+)</name>
        <dbReference type="ChEBI" id="CHEBI:29105"/>
        <note>catalytic</note>
    </ligand>
</feature>
<reference evidence="16" key="1">
    <citation type="submission" date="2019-11" db="EMBL/GenBank/DDBJ databases">
        <authorList>
            <person name="Feng L."/>
        </authorList>
    </citation>
    <scope>NUCLEOTIDE SEQUENCE</scope>
    <source>
        <strain evidence="16">AcaccaeLFYP115</strain>
    </source>
</reference>
<evidence type="ECO:0000256" key="12">
    <source>
        <dbReference type="PIRSR" id="PIRSR606262-1"/>
    </source>
</evidence>
<evidence type="ECO:0000256" key="14">
    <source>
        <dbReference type="PIRSR" id="PIRSR606262-3"/>
    </source>
</evidence>
<dbReference type="GO" id="GO:0055086">
    <property type="term" value="P:nucleobase-containing small molecule metabolic process"/>
    <property type="evidence" value="ECO:0007669"/>
    <property type="project" value="UniProtKB-ARBA"/>
</dbReference>
<dbReference type="GO" id="GO:0008270">
    <property type="term" value="F:zinc ion binding"/>
    <property type="evidence" value="ECO:0007669"/>
    <property type="project" value="UniProtKB-UniRule"/>
</dbReference>
<comment type="similarity">
    <text evidence="3 15">Belongs to the cytidine and deoxycytidylate deaminase family.</text>
</comment>
<dbReference type="PROSITE" id="PS00903">
    <property type="entry name" value="CYT_DCMP_DEAMINASES_1"/>
    <property type="match status" value="1"/>
</dbReference>
<dbReference type="NCBIfam" id="TIGR01354">
    <property type="entry name" value="cyt_deam_tetra"/>
    <property type="match status" value="1"/>
</dbReference>
<dbReference type="InterPro" id="IPR050202">
    <property type="entry name" value="Cyt/Deoxycyt_deaminase"/>
</dbReference>
<protein>
    <recommendedName>
        <fullName evidence="5 15">Cytidine deaminase</fullName>
        <ecNumber evidence="4 15">3.5.4.5</ecNumber>
    </recommendedName>
    <alternativeName>
        <fullName evidence="9 15">Cytidine aminohydrolase</fullName>
    </alternativeName>
</protein>
<comment type="function">
    <text evidence="2 15">This enzyme scavenges exogenous and endogenous cytidine and 2'-deoxycytidine for UMP synthesis.</text>
</comment>
<evidence type="ECO:0000256" key="5">
    <source>
        <dbReference type="ARBA" id="ARBA00018266"/>
    </source>
</evidence>
<sequence length="126" mass="13504">MNDQDLLALAKRAREFAYAPYSGFLVGAALLCKDGTVFTGCNVENASYGAAICAERNAVSTAVAAGYREFESIAIAAEGDGCVYPCGICLQVLNEFSKDLRVICQDGDDFRSFPLKELLPKGFDSL</sequence>